<dbReference type="OrthoDB" id="6348659at2"/>
<accession>A0A4Z1BYC2</accession>
<dbReference type="InterPro" id="IPR011990">
    <property type="entry name" value="TPR-like_helical_dom_sf"/>
</dbReference>
<reference evidence="1 2" key="1">
    <citation type="submission" date="2019-04" db="EMBL/GenBank/DDBJ databases">
        <authorList>
            <person name="Park S."/>
            <person name="Yoon J.-H."/>
        </authorList>
    </citation>
    <scope>NUCLEOTIDE SEQUENCE [LARGE SCALE GENOMIC DNA]</scope>
    <source>
        <strain evidence="1 2">HJM-18</strain>
    </source>
</reference>
<dbReference type="AlphaFoldDB" id="A0A4Z1BYC2"/>
<comment type="caution">
    <text evidence="1">The sequence shown here is derived from an EMBL/GenBank/DDBJ whole genome shotgun (WGS) entry which is preliminary data.</text>
</comment>
<dbReference type="Gene3D" id="1.25.40.10">
    <property type="entry name" value="Tetratricopeptide repeat domain"/>
    <property type="match status" value="1"/>
</dbReference>
<keyword evidence="2" id="KW-1185">Reference proteome</keyword>
<dbReference type="Pfam" id="PF13432">
    <property type="entry name" value="TPR_16"/>
    <property type="match status" value="1"/>
</dbReference>
<gene>
    <name evidence="1" type="ORF">E5Q11_16170</name>
</gene>
<name>A0A4Z1BYC2_9GAMM</name>
<proteinExistence type="predicted"/>
<dbReference type="EMBL" id="SRPF01000006">
    <property type="protein sequence ID" value="TGN38359.1"/>
    <property type="molecule type" value="Genomic_DNA"/>
</dbReference>
<dbReference type="SUPFAM" id="SSF48452">
    <property type="entry name" value="TPR-like"/>
    <property type="match status" value="1"/>
</dbReference>
<sequence length="473" mass="51226">MAGRRGSDSGILKGSSGVTLKYVPLPGLLVLLAVWWGGAVADSDLQPTVPEISPRTAFESGVAAFQSGNLQQARRLLEQARDAGLASSALLYNLGVVYYRLGLYDQASAAFTPLLDSPHAPLARYNLGLVLQKQGDTEAANAWFSQAAGDSAPREIQLLAQRQLASGGSSSATSTSASAAGATRTVVFLSAATGYDNNIAGAPSDATSDQAGAFGDLLASGRAYLGRGEGRAIRLEAVALARQYPSESEFDNLYLSVGAGWQQPLGAARFVSDLRISRFWFGGDLLEQQVSLGASYNRPGCFWPEQLMVDCKLAAFVSTIQGGSDFSAYDGALYGGEISAGKSLDLWRFDGAWRLEFDRRDDLEVGEEFFSLSPVRQTLSVVAERQITDRLSLGAEPMFRSSRYADPHRVISGGQLISRTRDDEQFRTRVFAGYRLDRRWQLGLDLVWVDNRSTLGRYQYDRGELMLSLDGVF</sequence>
<evidence type="ECO:0000313" key="1">
    <source>
        <dbReference type="EMBL" id="TGN38359.1"/>
    </source>
</evidence>
<dbReference type="Proteomes" id="UP000298325">
    <property type="component" value="Unassembled WGS sequence"/>
</dbReference>
<organism evidence="1 2">
    <name type="scientific">Marinobacter confluentis</name>
    <dbReference type="NCBI Taxonomy" id="1697557"/>
    <lineage>
        <taxon>Bacteria</taxon>
        <taxon>Pseudomonadati</taxon>
        <taxon>Pseudomonadota</taxon>
        <taxon>Gammaproteobacteria</taxon>
        <taxon>Pseudomonadales</taxon>
        <taxon>Marinobacteraceae</taxon>
        <taxon>Marinobacter</taxon>
    </lineage>
</organism>
<protein>
    <submittedName>
        <fullName evidence="1">Tetratricopeptide repeat protein</fullName>
    </submittedName>
</protein>
<evidence type="ECO:0000313" key="2">
    <source>
        <dbReference type="Proteomes" id="UP000298325"/>
    </source>
</evidence>